<accession>A0A454CP95</accession>
<dbReference type="AlphaFoldDB" id="A0A454CP95"/>
<protein>
    <submittedName>
        <fullName evidence="1">Uncharacterized protein</fullName>
    </submittedName>
</protein>
<reference evidence="1 2" key="1">
    <citation type="submission" date="2012-10" db="EMBL/GenBank/DDBJ databases">
        <title>Genome sequence of Vibrio Cholerae HENC-02.</title>
        <authorList>
            <person name="Eppinger M."/>
            <person name="Hasan N.A."/>
            <person name="Sengamalay N."/>
            <person name="Hine E."/>
            <person name="Su Q."/>
            <person name="Daugherty S.C."/>
            <person name="Young S."/>
            <person name="Sadzewicz L."/>
            <person name="Tallon L."/>
            <person name="Cebula T.A."/>
            <person name="Ravel J."/>
            <person name="Colwell R.R."/>
        </authorList>
    </citation>
    <scope>NUCLEOTIDE SEQUENCE [LARGE SCALE GENOMIC DNA]</scope>
    <source>
        <strain evidence="1 2">HENC-02</strain>
    </source>
</reference>
<gene>
    <name evidence="1" type="ORF">VCHENC02_5858</name>
</gene>
<proteinExistence type="predicted"/>
<evidence type="ECO:0000313" key="2">
    <source>
        <dbReference type="Proteomes" id="UP000008367"/>
    </source>
</evidence>
<organism evidence="1 2">
    <name type="scientific">Vibrio harveyi</name>
    <name type="common">Beneckea harveyi</name>
    <dbReference type="NCBI Taxonomy" id="669"/>
    <lineage>
        <taxon>Bacteria</taxon>
        <taxon>Pseudomonadati</taxon>
        <taxon>Pseudomonadota</taxon>
        <taxon>Gammaproteobacteria</taxon>
        <taxon>Vibrionales</taxon>
        <taxon>Vibrionaceae</taxon>
        <taxon>Vibrio</taxon>
    </lineage>
</organism>
<dbReference type="EMBL" id="AJSR01002628">
    <property type="protein sequence ID" value="EKM28220.1"/>
    <property type="molecule type" value="Genomic_DNA"/>
</dbReference>
<dbReference type="Proteomes" id="UP000008367">
    <property type="component" value="Unassembled WGS sequence"/>
</dbReference>
<sequence>MHVALFTLLPDIAWSLNPVLTKPLLVSVLTLLRPWERIQAK</sequence>
<name>A0A454CP95_VIBHA</name>
<comment type="caution">
    <text evidence="1">The sequence shown here is derived from an EMBL/GenBank/DDBJ whole genome shotgun (WGS) entry which is preliminary data.</text>
</comment>
<evidence type="ECO:0000313" key="1">
    <source>
        <dbReference type="EMBL" id="EKM28220.1"/>
    </source>
</evidence>